<accession>A0A140F7H4</accession>
<organism evidence="8">
    <name type="scientific">Dunaliella tertiolecta</name>
    <name type="common">Green alga</name>
    <dbReference type="NCBI Taxonomy" id="3047"/>
    <lineage>
        <taxon>Eukaryota</taxon>
        <taxon>Viridiplantae</taxon>
        <taxon>Chlorophyta</taxon>
        <taxon>core chlorophytes</taxon>
        <taxon>Chlorophyceae</taxon>
        <taxon>CS clade</taxon>
        <taxon>Chlamydomonadales</taxon>
        <taxon>Dunaliellaceae</taxon>
        <taxon>Dunaliella</taxon>
    </lineage>
</organism>
<evidence type="ECO:0000256" key="1">
    <source>
        <dbReference type="ARBA" id="ARBA00022543"/>
    </source>
</evidence>
<dbReference type="GO" id="GO:0009881">
    <property type="term" value="F:photoreceptor activity"/>
    <property type="evidence" value="ECO:0007669"/>
    <property type="project" value="UniProtKB-KW"/>
</dbReference>
<evidence type="ECO:0000256" key="4">
    <source>
        <dbReference type="ARBA" id="ARBA00022643"/>
    </source>
</evidence>
<keyword evidence="3" id="KW-0285">Flavoprotein</keyword>
<evidence type="ECO:0000256" key="2">
    <source>
        <dbReference type="ARBA" id="ARBA00022606"/>
    </source>
</evidence>
<evidence type="ECO:0000259" key="7">
    <source>
        <dbReference type="PROSITE" id="PS50113"/>
    </source>
</evidence>
<dbReference type="AlphaFoldDB" id="A0A140F7H4"/>
<keyword evidence="1" id="KW-0675">Receptor</keyword>
<evidence type="ECO:0000313" key="8">
    <source>
        <dbReference type="EMBL" id="AML79578.1"/>
    </source>
</evidence>
<dbReference type="EMBL" id="KU702078">
    <property type="protein sequence ID" value="AML79578.1"/>
    <property type="molecule type" value="mRNA"/>
</dbReference>
<dbReference type="GO" id="GO:0009637">
    <property type="term" value="P:response to blue light"/>
    <property type="evidence" value="ECO:0007669"/>
    <property type="project" value="UniProtKB-ARBA"/>
</dbReference>
<name>A0A140F7H4_DUNTE</name>
<dbReference type="Pfam" id="PF13426">
    <property type="entry name" value="PAS_9"/>
    <property type="match status" value="2"/>
</dbReference>
<dbReference type="InterPro" id="IPR000014">
    <property type="entry name" value="PAS"/>
</dbReference>
<evidence type="ECO:0000256" key="5">
    <source>
        <dbReference type="ARBA" id="ARBA00022991"/>
    </source>
</evidence>
<evidence type="ECO:0000256" key="6">
    <source>
        <dbReference type="SAM" id="MobiDB-lite"/>
    </source>
</evidence>
<reference evidence="8" key="1">
    <citation type="journal article" date="2016" name="Proc. Natl. Acad. Sci. U.S.A.">
        <title>Functional and topological diversity of LOV domain photoreceptors.</title>
        <authorList>
            <person name="Glantz S.T."/>
            <person name="Carpenter E.J."/>
            <person name="Melkonian M."/>
            <person name="Gardner K.H."/>
            <person name="Boyden E.S."/>
            <person name="Wong G.K."/>
            <person name="Chow B.Y."/>
        </authorList>
    </citation>
    <scope>NUCLEOTIDE SEQUENCE</scope>
    <source>
        <strain evidence="8">ZDIZ_2010255</strain>
    </source>
</reference>
<dbReference type="PANTHER" id="PTHR47429:SF2">
    <property type="entry name" value="PROTEIN TWIN LOV 1"/>
    <property type="match status" value="1"/>
</dbReference>
<dbReference type="SUPFAM" id="SSF55785">
    <property type="entry name" value="PYP-like sensor domain (PAS domain)"/>
    <property type="match status" value="1"/>
</dbReference>
<dbReference type="InterPro" id="IPR035965">
    <property type="entry name" value="PAS-like_dom_sf"/>
</dbReference>
<dbReference type="NCBIfam" id="TIGR00229">
    <property type="entry name" value="sensory_box"/>
    <property type="match status" value="1"/>
</dbReference>
<dbReference type="InterPro" id="IPR000700">
    <property type="entry name" value="PAS-assoc_C"/>
</dbReference>
<proteinExistence type="evidence at transcript level"/>
<protein>
    <submittedName>
        <fullName evidence="8">Putative LOV domain-containing protein</fullName>
    </submittedName>
</protein>
<keyword evidence="2" id="KW-0716">Sensory transduction</keyword>
<dbReference type="PANTHER" id="PTHR47429">
    <property type="entry name" value="PROTEIN TWIN LOV 1"/>
    <property type="match status" value="1"/>
</dbReference>
<dbReference type="InterPro" id="IPR001610">
    <property type="entry name" value="PAC"/>
</dbReference>
<dbReference type="GO" id="GO:0005634">
    <property type="term" value="C:nucleus"/>
    <property type="evidence" value="ECO:0007669"/>
    <property type="project" value="TreeGrafter"/>
</dbReference>
<keyword evidence="4" id="KW-0288">FMN</keyword>
<feature type="domain" description="PAC" evidence="7">
    <location>
        <begin position="134"/>
        <end position="186"/>
    </location>
</feature>
<dbReference type="Gene3D" id="3.30.450.20">
    <property type="entry name" value="PAS domain"/>
    <property type="match status" value="2"/>
</dbReference>
<feature type="region of interest" description="Disordered" evidence="6">
    <location>
        <begin position="1"/>
        <end position="26"/>
    </location>
</feature>
<sequence>MRRAEQKAEREKEKEKELQKPLEKEDSACFLESKPWHNAAVHRPSCASPPQDNSFCMEDEPHAVLVENYFFSLSVSDPLEPGNPLVFVSPGFEQQSGYPSSEVLGNNCKILQGDETEAEKVAEIRAGMDTRRFTSVELTNYKQDGRPYTNLLSIAPVVDGYDNLVKFVGVQCDLNERKRWEQVDEVFVSRWQEQVRQCLDMFMILDSSALDSCSLASVSAVSAGFSAFTGYRQVDVLGSSCLCLAGPDSSPKALKKLVQAQSASKPSRRL</sequence>
<dbReference type="PROSITE" id="PS50113">
    <property type="entry name" value="PAC"/>
    <property type="match status" value="1"/>
</dbReference>
<keyword evidence="5" id="KW-0157">Chromophore</keyword>
<dbReference type="CDD" id="cd00130">
    <property type="entry name" value="PAS"/>
    <property type="match status" value="1"/>
</dbReference>
<evidence type="ECO:0000256" key="3">
    <source>
        <dbReference type="ARBA" id="ARBA00022630"/>
    </source>
</evidence>
<keyword evidence="1" id="KW-0600">Photoreceptor protein</keyword>
<dbReference type="SMART" id="SM00086">
    <property type="entry name" value="PAC"/>
    <property type="match status" value="1"/>
</dbReference>